<dbReference type="Pfam" id="PF25917">
    <property type="entry name" value="BSH_RND"/>
    <property type="match status" value="1"/>
</dbReference>
<feature type="coiled-coil region" evidence="2">
    <location>
        <begin position="174"/>
        <end position="233"/>
    </location>
</feature>
<dbReference type="GO" id="GO:0015562">
    <property type="term" value="F:efflux transmembrane transporter activity"/>
    <property type="evidence" value="ECO:0007669"/>
    <property type="project" value="TreeGrafter"/>
</dbReference>
<dbReference type="Gene3D" id="1.10.287.470">
    <property type="entry name" value="Helix hairpin bin"/>
    <property type="match status" value="1"/>
</dbReference>
<feature type="chain" id="PRO_5028923346" evidence="3">
    <location>
        <begin position="25"/>
        <end position="420"/>
    </location>
</feature>
<evidence type="ECO:0000256" key="1">
    <source>
        <dbReference type="ARBA" id="ARBA00009477"/>
    </source>
</evidence>
<proteinExistence type="inferred from homology"/>
<evidence type="ECO:0000313" key="6">
    <source>
        <dbReference type="Proteomes" id="UP000483286"/>
    </source>
</evidence>
<dbReference type="Gene3D" id="2.40.50.100">
    <property type="match status" value="2"/>
</dbReference>
<evidence type="ECO:0000259" key="4">
    <source>
        <dbReference type="Pfam" id="PF25917"/>
    </source>
</evidence>
<evidence type="ECO:0000256" key="3">
    <source>
        <dbReference type="SAM" id="SignalP"/>
    </source>
</evidence>
<dbReference type="PANTHER" id="PTHR30469">
    <property type="entry name" value="MULTIDRUG RESISTANCE PROTEIN MDTA"/>
    <property type="match status" value="1"/>
</dbReference>
<keyword evidence="3" id="KW-0732">Signal</keyword>
<feature type="domain" description="Multidrug resistance protein MdtA-like barrel-sandwich hybrid" evidence="4">
    <location>
        <begin position="72"/>
        <end position="261"/>
    </location>
</feature>
<organism evidence="5 6">
    <name type="scientific">Deinococcus arboris</name>
    <dbReference type="NCBI Taxonomy" id="2682977"/>
    <lineage>
        <taxon>Bacteria</taxon>
        <taxon>Thermotogati</taxon>
        <taxon>Deinococcota</taxon>
        <taxon>Deinococci</taxon>
        <taxon>Deinococcales</taxon>
        <taxon>Deinococcaceae</taxon>
        <taxon>Deinococcus</taxon>
    </lineage>
</organism>
<dbReference type="InterPro" id="IPR006143">
    <property type="entry name" value="RND_pump_MFP"/>
</dbReference>
<evidence type="ECO:0000256" key="2">
    <source>
        <dbReference type="SAM" id="Coils"/>
    </source>
</evidence>
<dbReference type="RefSeq" id="WP_157458432.1">
    <property type="nucleotide sequence ID" value="NZ_WQLB01000006.1"/>
</dbReference>
<dbReference type="PROSITE" id="PS51257">
    <property type="entry name" value="PROKAR_LIPOPROTEIN"/>
    <property type="match status" value="1"/>
</dbReference>
<evidence type="ECO:0000313" key="5">
    <source>
        <dbReference type="EMBL" id="MVN86367.1"/>
    </source>
</evidence>
<accession>A0A7C9HR08</accession>
<keyword evidence="6" id="KW-1185">Reference proteome</keyword>
<dbReference type="EMBL" id="WQLB01000006">
    <property type="protein sequence ID" value="MVN86367.1"/>
    <property type="molecule type" value="Genomic_DNA"/>
</dbReference>
<dbReference type="NCBIfam" id="TIGR01730">
    <property type="entry name" value="RND_mfp"/>
    <property type="match status" value="1"/>
</dbReference>
<dbReference type="SUPFAM" id="SSF111369">
    <property type="entry name" value="HlyD-like secretion proteins"/>
    <property type="match status" value="2"/>
</dbReference>
<dbReference type="InterPro" id="IPR058625">
    <property type="entry name" value="MdtA-like_BSH"/>
</dbReference>
<protein>
    <submittedName>
        <fullName evidence="5">Efflux RND transporter periplasmic adaptor subunit</fullName>
    </submittedName>
</protein>
<reference evidence="5 6" key="1">
    <citation type="submission" date="2019-12" db="EMBL/GenBank/DDBJ databases">
        <title>Deinococcus sp. HMF7620 Genome sequencing and assembly.</title>
        <authorList>
            <person name="Kang H."/>
            <person name="Kim H."/>
            <person name="Joh K."/>
        </authorList>
    </citation>
    <scope>NUCLEOTIDE SEQUENCE [LARGE SCALE GENOMIC DNA]</scope>
    <source>
        <strain evidence="5 6">HMF7620</strain>
    </source>
</reference>
<dbReference type="GO" id="GO:1990281">
    <property type="term" value="C:efflux pump complex"/>
    <property type="evidence" value="ECO:0007669"/>
    <property type="project" value="TreeGrafter"/>
</dbReference>
<comment type="similarity">
    <text evidence="1">Belongs to the membrane fusion protein (MFP) (TC 8.A.1) family.</text>
</comment>
<dbReference type="AlphaFoldDB" id="A0A7C9HR08"/>
<dbReference type="Proteomes" id="UP000483286">
    <property type="component" value="Unassembled WGS sequence"/>
</dbReference>
<comment type="caution">
    <text evidence="5">The sequence shown here is derived from an EMBL/GenBank/DDBJ whole genome shotgun (WGS) entry which is preliminary data.</text>
</comment>
<keyword evidence="2" id="KW-0175">Coiled coil</keyword>
<dbReference type="PANTHER" id="PTHR30469:SF15">
    <property type="entry name" value="HLYD FAMILY OF SECRETION PROTEINS"/>
    <property type="match status" value="1"/>
</dbReference>
<gene>
    <name evidence="5" type="ORF">GO986_06270</name>
</gene>
<dbReference type="Gene3D" id="2.40.420.20">
    <property type="match status" value="1"/>
</dbReference>
<feature type="signal peptide" evidence="3">
    <location>
        <begin position="1"/>
        <end position="24"/>
    </location>
</feature>
<name>A0A7C9HR08_9DEIO</name>
<sequence length="420" mass="42199">MAGTRPRLLAVLTGVLLLSACAGGGEGRQNGNDLDAAPAKTTTLRVTTVTAQQGRLSAQRSASATIRAERDSQVAAQASGVVARLLVQEGEQVSAGQVVAQLDDAPQRQALENARLQVQQAQLSLAQTSRTTQGSEAALRAAVTAAQASLSQAQSSAQSAENLYGLGGISQADLQAARAQLAQAQSGLAQARTNLAQNGQSAQNSVPLGRVGLEQAQAGVRQAEENLARAAVRAPFAGTVADLSAEIGEFVAQGSPVFRLVDPGSIRAQFNVPAADAPGLRAGTALNLGYGGVNYVATVVDTPGIAGSNRLVRITARVQGGEALPVGAAAQARYRVTLGQGVLIPSAAVQADGGKNVVYTVAGGVAERTPVTVVAESGAQVAVQGLPAGQRVIAPVPASLQSGARVTAETRAPAASGATP</sequence>